<evidence type="ECO:0000256" key="3">
    <source>
        <dbReference type="ARBA" id="ARBA00022490"/>
    </source>
</evidence>
<keyword evidence="2" id="KW-0343">GTPase activation</keyword>
<proteinExistence type="predicted"/>
<evidence type="ECO:0000256" key="2">
    <source>
        <dbReference type="ARBA" id="ARBA00022468"/>
    </source>
</evidence>
<comment type="function">
    <text evidence="4">Rho GTPase-activating protein involved in the signal transduction pathway.</text>
</comment>
<reference evidence="8" key="1">
    <citation type="submission" date="2007-12" db="EMBL/GenBank/DDBJ databases">
        <title>Annotation of Entamoeba dispar SAW760.</title>
        <authorList>
            <person name="Lorenzi H."/>
            <person name="Inman J."/>
            <person name="Schobel S."/>
            <person name="Amedeo P."/>
            <person name="Caler E."/>
        </authorList>
    </citation>
    <scope>NUCLEOTIDE SEQUENCE [LARGE SCALE GENOMIC DNA]</scope>
    <source>
        <strain evidence="8">ATCC PRA-260 / SAW760</strain>
    </source>
</reference>
<evidence type="ECO:0000313" key="8">
    <source>
        <dbReference type="Proteomes" id="UP000008076"/>
    </source>
</evidence>
<keyword evidence="8" id="KW-1185">Reference proteome</keyword>
<evidence type="ECO:0000313" key="7">
    <source>
        <dbReference type="EMBL" id="EDR28792.1"/>
    </source>
</evidence>
<dbReference type="OrthoDB" id="79452at2759"/>
<dbReference type="GO" id="GO:0007165">
    <property type="term" value="P:signal transduction"/>
    <property type="evidence" value="ECO:0007669"/>
    <property type="project" value="InterPro"/>
</dbReference>
<feature type="transmembrane region" description="Helical" evidence="5">
    <location>
        <begin position="355"/>
        <end position="372"/>
    </location>
</feature>
<protein>
    <recommendedName>
        <fullName evidence="6">Rho-GAP domain-containing protein</fullName>
    </recommendedName>
</protein>
<dbReference type="AlphaFoldDB" id="B0E9I5"/>
<evidence type="ECO:0000256" key="1">
    <source>
        <dbReference type="ARBA" id="ARBA00004496"/>
    </source>
</evidence>
<dbReference type="GO" id="GO:0005737">
    <property type="term" value="C:cytoplasm"/>
    <property type="evidence" value="ECO:0007669"/>
    <property type="project" value="UniProtKB-SubCell"/>
</dbReference>
<accession>B0E9I5</accession>
<dbReference type="Pfam" id="PF00620">
    <property type="entry name" value="RhoGAP"/>
    <property type="match status" value="1"/>
</dbReference>
<dbReference type="VEuPathDB" id="AmoebaDB:EDI_130690"/>
<sequence>MSSQVKGDCLKIIRNVFSKANAIKTDTITASIRGENDSIQEFRIDIILNHILFTGTLGVLSSSLSTPNSYNSPFIGMRPHKSDIVLLEKAQIFAVPLISSMKYNIVESTIAITGIYGIPIITMDNTNIPHLKVAEKLVITRASNEFIQKTTIILDNINKFEQPILSIPYLPLFGQPLKNVMLCHRPLENLQVPYFVFTASRYLENCATNEVGIFRLSGDAKEMKIIRKSIEEGLEVDWTQYNIHSITNIIKQFFREMPDGLVNPIDMNILIKSIENDSNETDALIHLKEALKQIYKPSHDILDIISHLVNRILFCQEFTLMNEKNLLICLSPSLRIQAKILSLILFHHDNFSSKTQILVCNIFLLFFIINYFF</sequence>
<comment type="subcellular location">
    <subcellularLocation>
        <location evidence="1">Cytoplasm</location>
    </subcellularLocation>
</comment>
<dbReference type="EMBL" id="DS548367">
    <property type="protein sequence ID" value="EDR28792.1"/>
    <property type="molecule type" value="Genomic_DNA"/>
</dbReference>
<dbReference type="InterPro" id="IPR050729">
    <property type="entry name" value="Rho-GAP"/>
</dbReference>
<keyword evidence="5" id="KW-1133">Transmembrane helix</keyword>
<dbReference type="eggNOG" id="KOG4269">
    <property type="taxonomic scope" value="Eukaryota"/>
</dbReference>
<evidence type="ECO:0000259" key="6">
    <source>
        <dbReference type="PROSITE" id="PS50238"/>
    </source>
</evidence>
<dbReference type="GO" id="GO:0005096">
    <property type="term" value="F:GTPase activator activity"/>
    <property type="evidence" value="ECO:0007669"/>
    <property type="project" value="UniProtKB-KW"/>
</dbReference>
<dbReference type="InterPro" id="IPR000198">
    <property type="entry name" value="RhoGAP_dom"/>
</dbReference>
<dbReference type="RefSeq" id="XP_001735010.1">
    <property type="nucleotide sequence ID" value="XM_001734958.1"/>
</dbReference>
<keyword evidence="5" id="KW-0812">Transmembrane</keyword>
<organism evidence="8">
    <name type="scientific">Entamoeba dispar (strain ATCC PRA-260 / SAW760)</name>
    <dbReference type="NCBI Taxonomy" id="370354"/>
    <lineage>
        <taxon>Eukaryota</taxon>
        <taxon>Amoebozoa</taxon>
        <taxon>Evosea</taxon>
        <taxon>Archamoebae</taxon>
        <taxon>Mastigamoebida</taxon>
        <taxon>Entamoebidae</taxon>
        <taxon>Entamoeba</taxon>
    </lineage>
</organism>
<dbReference type="SMART" id="SM00324">
    <property type="entry name" value="RhoGAP"/>
    <property type="match status" value="1"/>
</dbReference>
<dbReference type="OMA" id="CHRPLEN"/>
<keyword evidence="3" id="KW-0963">Cytoplasm</keyword>
<dbReference type="CDD" id="cd00159">
    <property type="entry name" value="RhoGAP"/>
    <property type="match status" value="1"/>
</dbReference>
<dbReference type="SUPFAM" id="SSF48350">
    <property type="entry name" value="GTPase activation domain, GAP"/>
    <property type="match status" value="1"/>
</dbReference>
<feature type="domain" description="Rho-GAP" evidence="6">
    <location>
        <begin position="185"/>
        <end position="366"/>
    </location>
</feature>
<dbReference type="PROSITE" id="PS50238">
    <property type="entry name" value="RHOGAP"/>
    <property type="match status" value="1"/>
</dbReference>
<dbReference type="InterPro" id="IPR008936">
    <property type="entry name" value="Rho_GTPase_activation_prot"/>
</dbReference>
<keyword evidence="5" id="KW-0472">Membrane</keyword>
<evidence type="ECO:0000256" key="4">
    <source>
        <dbReference type="ARBA" id="ARBA00037092"/>
    </source>
</evidence>
<gene>
    <name evidence="7" type="ORF">EDI_130690</name>
</gene>
<dbReference type="PANTHER" id="PTHR23176:SF0">
    <property type="entry name" value="RHO GTPASE ACTIVATING PROTEIN AT 19D, ISOFORM D"/>
    <property type="match status" value="1"/>
</dbReference>
<dbReference type="Proteomes" id="UP000008076">
    <property type="component" value="Unassembled WGS sequence"/>
</dbReference>
<name>B0E9I5_ENTDS</name>
<dbReference type="PANTHER" id="PTHR23176">
    <property type="entry name" value="RHO/RAC/CDC GTPASE-ACTIVATING PROTEIN"/>
    <property type="match status" value="1"/>
</dbReference>
<dbReference type="KEGG" id="edi:EDI_130690"/>
<evidence type="ECO:0000256" key="5">
    <source>
        <dbReference type="SAM" id="Phobius"/>
    </source>
</evidence>
<dbReference type="GeneID" id="5879942"/>
<dbReference type="Gene3D" id="1.10.555.10">
    <property type="entry name" value="Rho GTPase activation protein"/>
    <property type="match status" value="1"/>
</dbReference>